<accession>A0A6A6LK20</accession>
<dbReference type="PANTHER" id="PTHR12941">
    <property type="entry name" value="ER MEMBRANE PROTEIN COMPLEX"/>
    <property type="match status" value="1"/>
</dbReference>
<gene>
    <name evidence="3" type="ORF">GH714_006573</name>
</gene>
<comment type="similarity">
    <text evidence="1">Belongs to the EMC8/EMC9 family.</text>
</comment>
<evidence type="ECO:0000313" key="4">
    <source>
        <dbReference type="Proteomes" id="UP000467840"/>
    </source>
</evidence>
<proteinExistence type="inferred from homology"/>
<comment type="caution">
    <text evidence="3">The sequence shown here is derived from an EMBL/GenBank/DDBJ whole genome shotgun (WGS) entry which is preliminary data.</text>
</comment>
<dbReference type="PANTHER" id="PTHR12941:SF10">
    <property type="entry name" value="ER MEMBRANE PROTEIN COMPLEX SUBUNIT 8_9 HOMOLOG"/>
    <property type="match status" value="1"/>
</dbReference>
<reference evidence="3 4" key="1">
    <citation type="journal article" date="2020" name="Mol. Plant">
        <title>The Chromosome-Based Rubber Tree Genome Provides New Insights into Spurge Genome Evolution and Rubber Biosynthesis.</title>
        <authorList>
            <person name="Liu J."/>
            <person name="Shi C."/>
            <person name="Shi C.C."/>
            <person name="Li W."/>
            <person name="Zhang Q.J."/>
            <person name="Zhang Y."/>
            <person name="Li K."/>
            <person name="Lu H.F."/>
            <person name="Shi C."/>
            <person name="Zhu S.T."/>
            <person name="Xiao Z.Y."/>
            <person name="Nan H."/>
            <person name="Yue Y."/>
            <person name="Zhu X.G."/>
            <person name="Wu Y."/>
            <person name="Hong X.N."/>
            <person name="Fan G.Y."/>
            <person name="Tong Y."/>
            <person name="Zhang D."/>
            <person name="Mao C.L."/>
            <person name="Liu Y.L."/>
            <person name="Hao S.J."/>
            <person name="Liu W.Q."/>
            <person name="Lv M.Q."/>
            <person name="Zhang H.B."/>
            <person name="Liu Y."/>
            <person name="Hu-Tang G.R."/>
            <person name="Wang J.P."/>
            <person name="Wang J.H."/>
            <person name="Sun Y.H."/>
            <person name="Ni S.B."/>
            <person name="Chen W.B."/>
            <person name="Zhang X.C."/>
            <person name="Jiao Y.N."/>
            <person name="Eichler E.E."/>
            <person name="Li G.H."/>
            <person name="Liu X."/>
            <person name="Gao L.Z."/>
        </authorList>
    </citation>
    <scope>NUCLEOTIDE SEQUENCE [LARGE SCALE GENOMIC DNA]</scope>
    <source>
        <strain evidence="4">cv. GT1</strain>
        <tissue evidence="3">Leaf</tissue>
    </source>
</reference>
<keyword evidence="4" id="KW-1185">Reference proteome</keyword>
<protein>
    <recommendedName>
        <fullName evidence="2">MPN domain-containing protein</fullName>
    </recommendedName>
</protein>
<dbReference type="AlphaFoldDB" id="A0A6A6LK20"/>
<dbReference type="Pfam" id="PF03665">
    <property type="entry name" value="UPF0172"/>
    <property type="match status" value="1"/>
</dbReference>
<organism evidence="3 4">
    <name type="scientific">Hevea brasiliensis</name>
    <name type="common">Para rubber tree</name>
    <name type="synonym">Siphonia brasiliensis</name>
    <dbReference type="NCBI Taxonomy" id="3981"/>
    <lineage>
        <taxon>Eukaryota</taxon>
        <taxon>Viridiplantae</taxon>
        <taxon>Streptophyta</taxon>
        <taxon>Embryophyta</taxon>
        <taxon>Tracheophyta</taxon>
        <taxon>Spermatophyta</taxon>
        <taxon>Magnoliopsida</taxon>
        <taxon>eudicotyledons</taxon>
        <taxon>Gunneridae</taxon>
        <taxon>Pentapetalae</taxon>
        <taxon>rosids</taxon>
        <taxon>fabids</taxon>
        <taxon>Malpighiales</taxon>
        <taxon>Euphorbiaceae</taxon>
        <taxon>Crotonoideae</taxon>
        <taxon>Micrandreae</taxon>
        <taxon>Hevea</taxon>
    </lineage>
</organism>
<evidence type="ECO:0000256" key="1">
    <source>
        <dbReference type="ARBA" id="ARBA00007461"/>
    </source>
</evidence>
<evidence type="ECO:0000259" key="2">
    <source>
        <dbReference type="PROSITE" id="PS50249"/>
    </source>
</evidence>
<dbReference type="PROSITE" id="PS50249">
    <property type="entry name" value="MPN"/>
    <property type="match status" value="1"/>
</dbReference>
<feature type="domain" description="MPN" evidence="2">
    <location>
        <begin position="8"/>
        <end position="137"/>
    </location>
</feature>
<sequence>MGVGELKYDMSQNGYIKLVLHALKHNSAAVNGVLLGRSTDDVVEITDSVPLFHNHLGILPPLEISLIMIGDYYSAQGLGIVGYFHANERSDDAELGNVAKNIGDHIYRYFPQSAILLLDKKKLEALPKGKDRSPVMRLYTRDATKNWKLARSDRGNRLILKEPAANIVLLDFVSSEKWQHLVDFDDHLDDISKDWLNPDLFK</sequence>
<dbReference type="InterPro" id="IPR037518">
    <property type="entry name" value="MPN"/>
</dbReference>
<dbReference type="InterPro" id="IPR005366">
    <property type="entry name" value="EMC8/9"/>
</dbReference>
<evidence type="ECO:0000313" key="3">
    <source>
        <dbReference type="EMBL" id="KAF2299989.1"/>
    </source>
</evidence>
<dbReference type="GO" id="GO:0072546">
    <property type="term" value="C:EMC complex"/>
    <property type="evidence" value="ECO:0007669"/>
    <property type="project" value="InterPro"/>
</dbReference>
<name>A0A6A6LK20_HEVBR</name>
<dbReference type="Proteomes" id="UP000467840">
    <property type="component" value="Chromosome 4"/>
</dbReference>
<dbReference type="CDD" id="cd08060">
    <property type="entry name" value="MPN_UPF0172"/>
    <property type="match status" value="1"/>
</dbReference>
<dbReference type="EMBL" id="JAAGAX010000010">
    <property type="protein sequence ID" value="KAF2299989.1"/>
    <property type="molecule type" value="Genomic_DNA"/>
</dbReference>